<reference evidence="1" key="1">
    <citation type="submission" date="2021-04" db="EMBL/GenBank/DDBJ databases">
        <title>Pseudonocardia sp. nov., isolated from sandy soil of mangrove forest.</title>
        <authorList>
            <person name="Zan Z."/>
            <person name="Huang R."/>
            <person name="Liu W."/>
        </authorList>
    </citation>
    <scope>NUCLEOTIDE SEQUENCE</scope>
    <source>
        <strain evidence="1">S2-4</strain>
    </source>
</reference>
<organism evidence="1 2">
    <name type="scientific">Pseudonocardia humida</name>
    <dbReference type="NCBI Taxonomy" id="2800819"/>
    <lineage>
        <taxon>Bacteria</taxon>
        <taxon>Bacillati</taxon>
        <taxon>Actinomycetota</taxon>
        <taxon>Actinomycetes</taxon>
        <taxon>Pseudonocardiales</taxon>
        <taxon>Pseudonocardiaceae</taxon>
        <taxon>Pseudonocardia</taxon>
    </lineage>
</organism>
<keyword evidence="2" id="KW-1185">Reference proteome</keyword>
<dbReference type="EC" id="2.4.-.-" evidence="1"/>
<dbReference type="Gene3D" id="3.40.50.2000">
    <property type="entry name" value="Glycogen Phosphorylase B"/>
    <property type="match status" value="1"/>
</dbReference>
<dbReference type="GO" id="GO:0016757">
    <property type="term" value="F:glycosyltransferase activity"/>
    <property type="evidence" value="ECO:0007669"/>
    <property type="project" value="UniProtKB-KW"/>
</dbReference>
<keyword evidence="1" id="KW-0328">Glycosyltransferase</keyword>
<evidence type="ECO:0000313" key="2">
    <source>
        <dbReference type="Proteomes" id="UP001165283"/>
    </source>
</evidence>
<keyword evidence="1" id="KW-0808">Transferase</keyword>
<proteinExistence type="predicted"/>
<gene>
    <name evidence="1" type="ORF">KDL28_23760</name>
</gene>
<dbReference type="PANTHER" id="PTHR12526:SF584">
    <property type="entry name" value="GLYCOSYLTRANSFERASE"/>
    <property type="match status" value="1"/>
</dbReference>
<dbReference type="PANTHER" id="PTHR12526">
    <property type="entry name" value="GLYCOSYLTRANSFERASE"/>
    <property type="match status" value="1"/>
</dbReference>
<dbReference type="EMBL" id="JAGSOV010000050">
    <property type="protein sequence ID" value="MCO1658082.1"/>
    <property type="molecule type" value="Genomic_DNA"/>
</dbReference>
<protein>
    <submittedName>
        <fullName evidence="1">Glycosyltransferase</fullName>
        <ecNumber evidence="1">2.4.-.-</ecNumber>
    </submittedName>
</protein>
<dbReference type="Pfam" id="PF13692">
    <property type="entry name" value="Glyco_trans_1_4"/>
    <property type="match status" value="1"/>
</dbReference>
<comment type="caution">
    <text evidence="1">The sequence shown here is derived from an EMBL/GenBank/DDBJ whole genome shotgun (WGS) entry which is preliminary data.</text>
</comment>
<dbReference type="Proteomes" id="UP001165283">
    <property type="component" value="Unassembled WGS sequence"/>
</dbReference>
<accession>A0ABT1A4Y8</accession>
<evidence type="ECO:0000313" key="1">
    <source>
        <dbReference type="EMBL" id="MCO1658082.1"/>
    </source>
</evidence>
<dbReference type="RefSeq" id="WP_252441732.1">
    <property type="nucleotide sequence ID" value="NZ_JAGSOV010000050.1"/>
</dbReference>
<sequence>MSSSALTSTSSVAILSVVNPYPADSGKKVVLDGVLRHLSDRLGVENVHYLLIGGKAEEVRADFPATVHLLPAPSATEKLTALLTRVATGRSSLQEALTRSGTVARAITDKLGELDADLEVYDTVRVGQYAPVGGTARQICYLDDLFSERYRMMRERMSSHPELAMNPLGTFAEHVPGPLRTLVDSTLVQRVLLAFEQRMIARSEVAAARRFDRCLLVNARECRSLAERAYVGYDDVVAIPPVVRARGRRDFRGAPEFVFLGLLSQPWNEDGLRSFVEQVWERLRSRRPDARLRVIGREAPQWLLDLAAAQPENVVVEGYVEDLDAALAGAAAMLNPARFGTGVKIKVIEALGRGVPVVSTPLGADGVASGRGTGVLTPADVESTVDELVRLCDVEENRRESDAALAHHARRYGREAAFAAYDEAFGLTAVRPAAAQDPAAA</sequence>
<name>A0ABT1A4Y8_9PSEU</name>
<dbReference type="SUPFAM" id="SSF53756">
    <property type="entry name" value="UDP-Glycosyltransferase/glycogen phosphorylase"/>
    <property type="match status" value="1"/>
</dbReference>